<feature type="transmembrane region" description="Helical" evidence="1">
    <location>
        <begin position="332"/>
        <end position="351"/>
    </location>
</feature>
<organism evidence="3 4">
    <name type="scientific">Ectobacillus funiculus</name>
    <dbReference type="NCBI Taxonomy" id="137993"/>
    <lineage>
        <taxon>Bacteria</taxon>
        <taxon>Bacillati</taxon>
        <taxon>Bacillota</taxon>
        <taxon>Bacilli</taxon>
        <taxon>Bacillales</taxon>
        <taxon>Bacillaceae</taxon>
        <taxon>Ectobacillus</taxon>
    </lineage>
</organism>
<evidence type="ECO:0000256" key="1">
    <source>
        <dbReference type="SAM" id="Phobius"/>
    </source>
</evidence>
<sequence length="382" mass="44795">MGIDVNEHKRIQTLDVIRGFAVFGIFLVNWPSLTGIETLDGTKTYVGIDACIRLIYDLFIQTKFYTIFSFLFGLGFFIFVTNAIEKTQYPRLLFFRRLAFLFLFGALHYVLLWSGDILHSYAISGIFLLLFYKRRPKTILIWAILLLTLFQLLMLLVFIFIDTSVSTVHEIKGMNPLQHWTEQTADRWKRFSGENIALNLLYVPETLGLFLLGLFAGKIRLFHRVKEWNKPLRRLQIAAFLLTLPSWYMILHYYAYTDVYNSAEIYIYILLSGKTLFVLYTITLARLMQHKAWQRILQPLQYTGRMALTNYLTQTIGTVVLFKLLAPNSPKPPLLAGLVFCMALYSLQIFWSKWWLSRFQYGPFEYVWRLGTYGKKAKHRQA</sequence>
<feature type="transmembrane region" description="Helical" evidence="1">
    <location>
        <begin position="308"/>
        <end position="326"/>
    </location>
</feature>
<feature type="transmembrane region" description="Helical" evidence="1">
    <location>
        <begin position="16"/>
        <end position="33"/>
    </location>
</feature>
<reference evidence="3 4" key="1">
    <citation type="submission" date="2024-09" db="EMBL/GenBank/DDBJ databases">
        <authorList>
            <person name="Sun Q."/>
            <person name="Mori K."/>
        </authorList>
    </citation>
    <scope>NUCLEOTIDE SEQUENCE [LARGE SCALE GENOMIC DNA]</scope>
    <source>
        <strain evidence="3 4">JCM 11201</strain>
    </source>
</reference>
<feature type="transmembrane region" description="Helical" evidence="1">
    <location>
        <begin position="196"/>
        <end position="216"/>
    </location>
</feature>
<gene>
    <name evidence="3" type="ORF">ACFFMS_03775</name>
</gene>
<keyword evidence="1" id="KW-0812">Transmembrane</keyword>
<dbReference type="Pfam" id="PF04235">
    <property type="entry name" value="DUF418"/>
    <property type="match status" value="1"/>
</dbReference>
<feature type="transmembrane region" description="Helical" evidence="1">
    <location>
        <begin position="117"/>
        <end position="132"/>
    </location>
</feature>
<evidence type="ECO:0000313" key="4">
    <source>
        <dbReference type="Proteomes" id="UP001589609"/>
    </source>
</evidence>
<feature type="transmembrane region" description="Helical" evidence="1">
    <location>
        <begin position="93"/>
        <end position="111"/>
    </location>
</feature>
<dbReference type="Proteomes" id="UP001589609">
    <property type="component" value="Unassembled WGS sequence"/>
</dbReference>
<dbReference type="EMBL" id="JBHMAF010000017">
    <property type="protein sequence ID" value="MFB9757660.1"/>
    <property type="molecule type" value="Genomic_DNA"/>
</dbReference>
<feature type="transmembrane region" description="Helical" evidence="1">
    <location>
        <begin position="64"/>
        <end position="81"/>
    </location>
</feature>
<dbReference type="InterPro" id="IPR052529">
    <property type="entry name" value="Bact_Transport_Assoc"/>
</dbReference>
<dbReference type="InterPro" id="IPR007349">
    <property type="entry name" value="DUF418"/>
</dbReference>
<keyword evidence="1" id="KW-1133">Transmembrane helix</keyword>
<comment type="caution">
    <text evidence="3">The sequence shown here is derived from an EMBL/GenBank/DDBJ whole genome shotgun (WGS) entry which is preliminary data.</text>
</comment>
<protein>
    <submittedName>
        <fullName evidence="3">DUF418 domain-containing protein</fullName>
    </submittedName>
</protein>
<keyword evidence="1" id="KW-0472">Membrane</keyword>
<dbReference type="RefSeq" id="WP_379947958.1">
    <property type="nucleotide sequence ID" value="NZ_JBHMAF010000017.1"/>
</dbReference>
<proteinExistence type="predicted"/>
<name>A0ABV5WAQ9_9BACI</name>
<dbReference type="PANTHER" id="PTHR30590:SF3">
    <property type="entry name" value="HYPOTHETICAL MEMBRANE SPANNING PROTEIN"/>
    <property type="match status" value="1"/>
</dbReference>
<keyword evidence="4" id="KW-1185">Reference proteome</keyword>
<evidence type="ECO:0000259" key="2">
    <source>
        <dbReference type="Pfam" id="PF04235"/>
    </source>
</evidence>
<dbReference type="PANTHER" id="PTHR30590">
    <property type="entry name" value="INNER MEMBRANE PROTEIN"/>
    <property type="match status" value="1"/>
</dbReference>
<accession>A0ABV5WAQ9</accession>
<evidence type="ECO:0000313" key="3">
    <source>
        <dbReference type="EMBL" id="MFB9757660.1"/>
    </source>
</evidence>
<feature type="transmembrane region" description="Helical" evidence="1">
    <location>
        <begin position="237"/>
        <end position="255"/>
    </location>
</feature>
<feature type="transmembrane region" description="Helical" evidence="1">
    <location>
        <begin position="267"/>
        <end position="287"/>
    </location>
</feature>
<feature type="domain" description="DUF418" evidence="2">
    <location>
        <begin position="216"/>
        <end position="375"/>
    </location>
</feature>
<feature type="transmembrane region" description="Helical" evidence="1">
    <location>
        <begin position="139"/>
        <end position="161"/>
    </location>
</feature>